<dbReference type="PATRIC" id="fig|135826.4.peg.2512"/>
<gene>
    <name evidence="1" type="ORF">KP77_25210</name>
</gene>
<reference evidence="1 2" key="1">
    <citation type="submission" date="2015-01" db="EMBL/GenBank/DDBJ databases">
        <title>Genome sequence of Jeotgalibacillus alimentarius.</title>
        <authorList>
            <person name="Goh K.M."/>
            <person name="Chan K.-G."/>
            <person name="Yaakop A.S."/>
            <person name="Ee R."/>
            <person name="Gan H.M."/>
            <person name="Chan C.S."/>
        </authorList>
    </citation>
    <scope>NUCLEOTIDE SEQUENCE [LARGE SCALE GENOMIC DNA]</scope>
    <source>
        <strain evidence="1 2">YKJ-13</strain>
    </source>
</reference>
<dbReference type="InterPro" id="IPR035530">
    <property type="entry name" value="PBSX_XtrA"/>
</dbReference>
<dbReference type="Pfam" id="PF17356">
    <property type="entry name" value="PBSX_XtrA"/>
    <property type="match status" value="1"/>
</dbReference>
<organism evidence="1 2">
    <name type="scientific">Jeotgalibacillus alimentarius</name>
    <dbReference type="NCBI Taxonomy" id="135826"/>
    <lineage>
        <taxon>Bacteria</taxon>
        <taxon>Bacillati</taxon>
        <taxon>Bacillota</taxon>
        <taxon>Bacilli</taxon>
        <taxon>Bacillales</taxon>
        <taxon>Caryophanaceae</taxon>
        <taxon>Jeotgalibacillus</taxon>
    </lineage>
</organism>
<evidence type="ECO:0000313" key="2">
    <source>
        <dbReference type="Proteomes" id="UP000031950"/>
    </source>
</evidence>
<dbReference type="EMBL" id="JXRQ01000024">
    <property type="protein sequence ID" value="KIL46952.1"/>
    <property type="molecule type" value="Genomic_DNA"/>
</dbReference>
<protein>
    <submittedName>
        <fullName evidence="1">Uncharacterized protein</fullName>
    </submittedName>
</protein>
<sequence length="64" mass="7338">MRMKELKIDNNGCLNIDIMELDNCAVIIDKGKAKLIKLTPHGEARIITHQGRVKRVKFEEGEDF</sequence>
<keyword evidence="2" id="KW-1185">Reference proteome</keyword>
<dbReference type="Proteomes" id="UP000031950">
    <property type="component" value="Unassembled WGS sequence"/>
</dbReference>
<dbReference type="STRING" id="135826.KP77_25210"/>
<proteinExistence type="predicted"/>
<accession>A0A0C2VDD3</accession>
<comment type="caution">
    <text evidence="1">The sequence shown here is derived from an EMBL/GenBank/DDBJ whole genome shotgun (WGS) entry which is preliminary data.</text>
</comment>
<evidence type="ECO:0000313" key="1">
    <source>
        <dbReference type="EMBL" id="KIL46952.1"/>
    </source>
</evidence>
<name>A0A0C2VDD3_9BACL</name>
<dbReference type="RefSeq" id="WP_041123064.1">
    <property type="nucleotide sequence ID" value="NZ_JXRQ01000024.1"/>
</dbReference>
<dbReference type="AlphaFoldDB" id="A0A0C2VDD3"/>
<dbReference type="OrthoDB" id="2738462at2"/>